<comment type="caution">
    <text evidence="1">The sequence shown here is derived from an EMBL/GenBank/DDBJ whole genome shotgun (WGS) entry which is preliminary data.</text>
</comment>
<protein>
    <submittedName>
        <fullName evidence="1">Uncharacterized protein</fullName>
    </submittedName>
</protein>
<dbReference type="EMBL" id="JAJSOF020000036">
    <property type="protein sequence ID" value="KAJ4429251.1"/>
    <property type="molecule type" value="Genomic_DNA"/>
</dbReference>
<reference evidence="1 2" key="1">
    <citation type="journal article" date="2022" name="Allergy">
        <title>Genome assembly and annotation of Periplaneta americana reveal a comprehensive cockroach allergen profile.</title>
        <authorList>
            <person name="Wang L."/>
            <person name="Xiong Q."/>
            <person name="Saelim N."/>
            <person name="Wang L."/>
            <person name="Nong W."/>
            <person name="Wan A.T."/>
            <person name="Shi M."/>
            <person name="Liu X."/>
            <person name="Cao Q."/>
            <person name="Hui J.H.L."/>
            <person name="Sookrung N."/>
            <person name="Leung T.F."/>
            <person name="Tungtrongchitr A."/>
            <person name="Tsui S.K.W."/>
        </authorList>
    </citation>
    <scope>NUCLEOTIDE SEQUENCE [LARGE SCALE GENOMIC DNA]</scope>
    <source>
        <strain evidence="1">PWHHKU_190912</strain>
    </source>
</reference>
<accession>A0ABQ8S5F5</accession>
<keyword evidence="2" id="KW-1185">Reference proteome</keyword>
<evidence type="ECO:0000313" key="1">
    <source>
        <dbReference type="EMBL" id="KAJ4429251.1"/>
    </source>
</evidence>
<sequence>MLRLAPFKFNIVHISGKDNVVADCLSRVFQEEPAREEQSSIPLNILGQLPAIFEDLREHQTNEECIEFCTRINNQDPKLQFYEQRLVYGNQFGLRVQYYRLQQLTGYRSGHPFQSRGHRFLE</sequence>
<dbReference type="Proteomes" id="UP001148838">
    <property type="component" value="Unassembled WGS sequence"/>
</dbReference>
<name>A0ABQ8S5F5_PERAM</name>
<gene>
    <name evidence="1" type="ORF">ANN_26254</name>
</gene>
<organism evidence="1 2">
    <name type="scientific">Periplaneta americana</name>
    <name type="common">American cockroach</name>
    <name type="synonym">Blatta americana</name>
    <dbReference type="NCBI Taxonomy" id="6978"/>
    <lineage>
        <taxon>Eukaryota</taxon>
        <taxon>Metazoa</taxon>
        <taxon>Ecdysozoa</taxon>
        <taxon>Arthropoda</taxon>
        <taxon>Hexapoda</taxon>
        <taxon>Insecta</taxon>
        <taxon>Pterygota</taxon>
        <taxon>Neoptera</taxon>
        <taxon>Polyneoptera</taxon>
        <taxon>Dictyoptera</taxon>
        <taxon>Blattodea</taxon>
        <taxon>Blattoidea</taxon>
        <taxon>Blattidae</taxon>
        <taxon>Blattinae</taxon>
        <taxon>Periplaneta</taxon>
    </lineage>
</organism>
<evidence type="ECO:0000313" key="2">
    <source>
        <dbReference type="Proteomes" id="UP001148838"/>
    </source>
</evidence>
<proteinExistence type="predicted"/>